<keyword evidence="1" id="KW-0723">Serine/threonine-protein kinase</keyword>
<dbReference type="PANTHER" id="PTHR46177">
    <property type="entry name" value="INTEGRASE CATALYTIC DOMAIN-CONTAINING PROTEIN"/>
    <property type="match status" value="1"/>
</dbReference>
<dbReference type="GO" id="GO:0004674">
    <property type="term" value="F:protein serine/threonine kinase activity"/>
    <property type="evidence" value="ECO:0007669"/>
    <property type="project" value="UniProtKB-KW"/>
</dbReference>
<gene>
    <name evidence="6" type="ORF">R3P38DRAFT_2533669</name>
</gene>
<evidence type="ECO:0000256" key="4">
    <source>
        <dbReference type="SAM" id="MobiDB-lite"/>
    </source>
</evidence>
<evidence type="ECO:0000256" key="1">
    <source>
        <dbReference type="ARBA" id="ARBA00022527"/>
    </source>
</evidence>
<keyword evidence="3" id="KW-0418">Kinase</keyword>
<feature type="compositionally biased region" description="Basic residues" evidence="4">
    <location>
        <begin position="689"/>
        <end position="705"/>
    </location>
</feature>
<evidence type="ECO:0000256" key="2">
    <source>
        <dbReference type="ARBA" id="ARBA00022679"/>
    </source>
</evidence>
<keyword evidence="2" id="KW-0808">Transferase</keyword>
<keyword evidence="7" id="KW-1185">Reference proteome</keyword>
<dbReference type="PROSITE" id="PS51158">
    <property type="entry name" value="ALPHA_KINASE"/>
    <property type="match status" value="1"/>
</dbReference>
<feature type="domain" description="Alpha-type protein kinase" evidence="5">
    <location>
        <begin position="818"/>
        <end position="1084"/>
    </location>
</feature>
<dbReference type="GO" id="GO:0005524">
    <property type="term" value="F:ATP binding"/>
    <property type="evidence" value="ECO:0007669"/>
    <property type="project" value="InterPro"/>
</dbReference>
<feature type="non-terminal residue" evidence="6">
    <location>
        <position position="1"/>
    </location>
</feature>
<evidence type="ECO:0000256" key="3">
    <source>
        <dbReference type="ARBA" id="ARBA00022777"/>
    </source>
</evidence>
<sequence length="1109" mass="124527">EPDQVARRKRKRFRRKRFWAAGIMDILTFDQHDKWKRFGLWLHVGLDPLPGRLAWLKIWWTNRNPRLITSYYIEACRQLGGIPLITQSDAGPENYGIANCQTVTRQELDNSLIGTLQHWWVNKKGTNVKPEIVWSLLRRYFAPGFQDILERGEYLFDLNNPLHRLLLRWLAIPWLQRELDNWLNTFNWTPRRADKHKVMPHGIPNLMLLNPEQYGTHNYRIEVTPEKFDEMEAKWAPPDDPVFQLVPPLFKSQVERLQLQLGTPEVTGDNLWDVYSQLLTAFESMALEDEFMSAMQGADDHFESSIELLEGQKDLPQGAAAGGNWGYEYYGGLTNPPPFPQSASGTASDDGEEGGDTATFTPVIPVKHCQRCNREIHDPSSVRYIQSQQAGQEGRYVCSPCHQYYQTKQSTIRRPIPSVVDEEHVRKQVAIGQRNSKGVTVQHLGPSAAQMGPPALAWNAGQQLTVGSFNNWNRAVNERARYDVRLPVPTSSAPYYATGTPAPAVPSGYTPVHGQYAAERLKRQNAAYALHSGYTVVVDARVSYTPMGKTKITLVGNVFAVFDNVPAHIGAVDLLRLCWDHVKPLWDTYTFSFPLSIQDVILRDDKWVPLSPKQPDVDAISSKFFHAKAGTAAPQFRSKKIVLHLEISAALFESMMTARENHEEQGLYQTEPAAGLGGGSGYEPEPAPRKAKSKPKSSGKGKGKQKVVEPALSTSETEDSDVRHSFLPACISSDLGSKRTASTVALTPPRSKRARDIPASPESPPINRMAMKSLVEKQMPASRIDVNNFSERTEWITVRNKVLTGLAYIGKSFSGLTDLQTMTSNWETVCDSTPETLSVVVTMDPRLQMVGSFKIAYLATAFPPIFGTSEIVIKQTYYKTKNLKVAGNAPKVHMVVHEAVHQVKSLIMEMRCLAWAHALLVMVYRFMQRFEKEHGSPPFTAPVLRFVGSALFYSGSGADKDVHLLEERIVPAEGKQFMKYINNGAAVATVSGDEEEDARAEFLLFTQHVQFERTHKMVFVSDYQGGLSLGYLSLSASLFNMHHRSFADSGLHLFADGNIATGFTSFEEDHVCNKYCEFYRLRRDFGNMGRDDETVALSTGTKDMEMSVV</sequence>
<organism evidence="6 7">
    <name type="scientific">Favolaschia claudopus</name>
    <dbReference type="NCBI Taxonomy" id="2862362"/>
    <lineage>
        <taxon>Eukaryota</taxon>
        <taxon>Fungi</taxon>
        <taxon>Dikarya</taxon>
        <taxon>Basidiomycota</taxon>
        <taxon>Agaricomycotina</taxon>
        <taxon>Agaricomycetes</taxon>
        <taxon>Agaricomycetidae</taxon>
        <taxon>Agaricales</taxon>
        <taxon>Marasmiineae</taxon>
        <taxon>Mycenaceae</taxon>
        <taxon>Favolaschia</taxon>
    </lineage>
</organism>
<dbReference type="EMBL" id="JAWWNJ010000038">
    <property type="protein sequence ID" value="KAK7021698.1"/>
    <property type="molecule type" value="Genomic_DNA"/>
</dbReference>
<dbReference type="AlphaFoldDB" id="A0AAW0B6J1"/>
<dbReference type="Gene3D" id="3.20.200.10">
    <property type="entry name" value="MHCK/EF2 kinase"/>
    <property type="match status" value="1"/>
</dbReference>
<feature type="region of interest" description="Disordered" evidence="4">
    <location>
        <begin position="741"/>
        <end position="766"/>
    </location>
</feature>
<dbReference type="Proteomes" id="UP001362999">
    <property type="component" value="Unassembled WGS sequence"/>
</dbReference>
<comment type="caution">
    <text evidence="6">The sequence shown here is derived from an EMBL/GenBank/DDBJ whole genome shotgun (WGS) entry which is preliminary data.</text>
</comment>
<evidence type="ECO:0000313" key="6">
    <source>
        <dbReference type="EMBL" id="KAK7021698.1"/>
    </source>
</evidence>
<evidence type="ECO:0000313" key="7">
    <source>
        <dbReference type="Proteomes" id="UP001362999"/>
    </source>
</evidence>
<feature type="region of interest" description="Disordered" evidence="4">
    <location>
        <begin position="336"/>
        <end position="359"/>
    </location>
</feature>
<reference evidence="6 7" key="1">
    <citation type="journal article" date="2024" name="J Genomics">
        <title>Draft genome sequencing and assembly of Favolaschia claudopus CIRM-BRFM 2984 isolated from oak limbs.</title>
        <authorList>
            <person name="Navarro D."/>
            <person name="Drula E."/>
            <person name="Chaduli D."/>
            <person name="Cazenave R."/>
            <person name="Ahrendt S."/>
            <person name="Wang J."/>
            <person name="Lipzen A."/>
            <person name="Daum C."/>
            <person name="Barry K."/>
            <person name="Grigoriev I.V."/>
            <person name="Favel A."/>
            <person name="Rosso M.N."/>
            <person name="Martin F."/>
        </authorList>
    </citation>
    <scope>NUCLEOTIDE SEQUENCE [LARGE SCALE GENOMIC DNA]</scope>
    <source>
        <strain evidence="6 7">CIRM-BRFM 2984</strain>
    </source>
</reference>
<dbReference type="Pfam" id="PF02816">
    <property type="entry name" value="Alpha_kinase"/>
    <property type="match status" value="1"/>
</dbReference>
<dbReference type="InterPro" id="IPR004166">
    <property type="entry name" value="a-kinase_dom"/>
</dbReference>
<dbReference type="PANTHER" id="PTHR46177:SF1">
    <property type="entry name" value="INTEGRASE CATALYTIC DOMAIN-CONTAINING PROTEIN"/>
    <property type="match status" value="1"/>
</dbReference>
<proteinExistence type="predicted"/>
<dbReference type="Pfam" id="PF24764">
    <property type="entry name" value="rva_4"/>
    <property type="match status" value="1"/>
</dbReference>
<evidence type="ECO:0000259" key="5">
    <source>
        <dbReference type="PROSITE" id="PS51158"/>
    </source>
</evidence>
<protein>
    <recommendedName>
        <fullName evidence="5">Alpha-type protein kinase domain-containing protein</fullName>
    </recommendedName>
</protein>
<name>A0AAW0B6J1_9AGAR</name>
<dbReference type="InterPro" id="IPR058913">
    <property type="entry name" value="Integrase_dom_put"/>
</dbReference>
<accession>A0AAW0B6J1</accession>
<feature type="region of interest" description="Disordered" evidence="4">
    <location>
        <begin position="671"/>
        <end position="720"/>
    </location>
</feature>